<dbReference type="AlphaFoldDB" id="D6RL91"/>
<evidence type="ECO:0000259" key="10">
    <source>
        <dbReference type="PROSITE" id="PS50245"/>
    </source>
</evidence>
<keyword evidence="2" id="KW-0963">Cytoplasm</keyword>
<evidence type="ECO:0000256" key="9">
    <source>
        <dbReference type="SAM" id="MobiDB-lite"/>
    </source>
</evidence>
<dbReference type="GO" id="GO:0008270">
    <property type="term" value="F:zinc ion binding"/>
    <property type="evidence" value="ECO:0007669"/>
    <property type="project" value="InterPro"/>
</dbReference>
<feature type="compositionally biased region" description="Polar residues" evidence="9">
    <location>
        <begin position="861"/>
        <end position="874"/>
    </location>
</feature>
<evidence type="ECO:0000256" key="3">
    <source>
        <dbReference type="ARBA" id="ARBA00022664"/>
    </source>
</evidence>
<reference evidence="11 12" key="1">
    <citation type="journal article" date="2010" name="Proc. Natl. Acad. Sci. U.S.A.">
        <title>Insights into evolution of multicellular fungi from the assembled chromosomes of the mushroom Coprinopsis cinerea (Coprinus cinereus).</title>
        <authorList>
            <person name="Stajich J.E."/>
            <person name="Wilke S.K."/>
            <person name="Ahren D."/>
            <person name="Au C.H."/>
            <person name="Birren B.W."/>
            <person name="Borodovsky M."/>
            <person name="Burns C."/>
            <person name="Canback B."/>
            <person name="Casselton L.A."/>
            <person name="Cheng C.K."/>
            <person name="Deng J."/>
            <person name="Dietrich F.S."/>
            <person name="Fargo D.C."/>
            <person name="Farman M.L."/>
            <person name="Gathman A.C."/>
            <person name="Goldberg J."/>
            <person name="Guigo R."/>
            <person name="Hoegger P.J."/>
            <person name="Hooker J.B."/>
            <person name="Huggins A."/>
            <person name="James T.Y."/>
            <person name="Kamada T."/>
            <person name="Kilaru S."/>
            <person name="Kodira C."/>
            <person name="Kues U."/>
            <person name="Kupfer D."/>
            <person name="Kwan H.S."/>
            <person name="Lomsadze A."/>
            <person name="Li W."/>
            <person name="Lilly W.W."/>
            <person name="Ma L.J."/>
            <person name="Mackey A.J."/>
            <person name="Manning G."/>
            <person name="Martin F."/>
            <person name="Muraguchi H."/>
            <person name="Natvig D.O."/>
            <person name="Palmerini H."/>
            <person name="Ramesh M.A."/>
            <person name="Rehmeyer C.J."/>
            <person name="Roe B.A."/>
            <person name="Shenoy N."/>
            <person name="Stanke M."/>
            <person name="Ter-Hovhannisyan V."/>
            <person name="Tunlid A."/>
            <person name="Velagapudi R."/>
            <person name="Vision T.J."/>
            <person name="Zeng Q."/>
            <person name="Zolan M.E."/>
            <person name="Pukkila P.J."/>
        </authorList>
    </citation>
    <scope>NUCLEOTIDE SEQUENCE [LARGE SCALE GENOMIC DNA]</scope>
    <source>
        <strain evidence="12">Okayama-7 / 130 / ATCC MYA-4618 / FGSC 9003</strain>
    </source>
</reference>
<dbReference type="GO" id="GO:0030286">
    <property type="term" value="C:dynein complex"/>
    <property type="evidence" value="ECO:0007669"/>
    <property type="project" value="UniProtKB-KW"/>
</dbReference>
<dbReference type="InParanoid" id="D6RL91"/>
<feature type="compositionally biased region" description="Polar residues" evidence="9">
    <location>
        <begin position="20"/>
        <end position="38"/>
    </location>
</feature>
<dbReference type="Gene3D" id="4.10.60.10">
    <property type="entry name" value="Zinc finger, CCHC-type"/>
    <property type="match status" value="1"/>
</dbReference>
<dbReference type="GO" id="GO:0005874">
    <property type="term" value="C:microtubule"/>
    <property type="evidence" value="ECO:0007669"/>
    <property type="project" value="UniProtKB-KW"/>
</dbReference>
<sequence length="1099" mass="120629">MATPGKPRPSAMPQPGRASSIPTPGRSRSASSLYQGGINNIDDRDMTRAFADAIKANDPAQHRITTHHSSTSLSPKSTALAQSGRRSVAAGRPPSSASSVSAFSQSTRAGAKTPGSARAPSRPPSRHSDLHSKNRTFEVGDNVRIESLGFEGVLRYLGEIDGKPGQWAGVELGGGFAGKGKNDGSVSGKRYFECPPSCGVFVAIAKLSAPTVGPGAVPRPPSVASTRNGRVTPAMSGRITPSFSSQTFSGFSARTPSASFANGRMTPANTSGRITPSMSTSRIASAITPSAKPRQSLAKKSPGLTAGSRASKYANMTAKDLTNSRSTKSSPSPKTARVVSSPTRGPGSPFTTPKALTASKLNAAFGKGRPSGTTPRARLPSSVSMPPPASPFSKSHPNHHDEAPESISQFRLFGDRPDSRPGSSASVRSDDNSLIGRLQSRLEALEYENERLRIAAASAPTSQPEPAADDAERLRELEELRGEKDGALSRVTDLEEELKQAKSLTSRQEQEVASLNSTIQALQLDLDKEKADRLDDQQAFTSLQAEMQDVVKDMEQLQKVFDDQQASQSKLDEDLQVKEAEIEALQSKLAQVTAELEEERKELGTQIDELRIAGQETIALYEERLSEIEGHRYDLETRLNALLEKAASQDQPELPPRMGETAAEIDNETLREQVIHLQKKISMMEDIIEDHRANAEKEEATHRERMKRLKEKEESMKKELNEGRKEVERVVRAEQQARNRVEEIEEALRESTLALENARAEIEMLRSELANLDGLVEGSADMDGDLSTRITAFTRRMGVEREQKDKEIERLKAELKAARESPEILDLTAQLNATRLDLEERERDIKELKKRMRDVPVVNGSLDTSKALSPTSSKSDSKEEVTGLKHIIQELQKDNSASLSKIHMLESENEHLRSEVEQLRQEVRILEENLDDSLQNDDLPDDTSLLQRRTKQQALEIEQLRKKLSDLEVNHGRTIHELNKEIGELEALVESKIYREDELEQEIERLKEKISRAKKRSVEPSNASNRLSTSSVSSSEVVGNSGSQVCEICERPGHDIFNCDLLKDDMPTTPSTTSSELVCADCETPGHTASECPYSQDVF</sequence>
<feature type="coiled-coil region" evidence="8">
    <location>
        <begin position="435"/>
        <end position="613"/>
    </location>
</feature>
<feature type="compositionally biased region" description="Basic and acidic residues" evidence="9">
    <location>
        <begin position="126"/>
        <end position="135"/>
    </location>
</feature>
<keyword evidence="5" id="KW-0243">Dynein</keyword>
<comment type="subcellular location">
    <subcellularLocation>
        <location evidence="1">Cytoplasm</location>
        <location evidence="1">Cytoskeleton</location>
        <location evidence="1">Spindle</location>
    </subcellularLocation>
</comment>
<dbReference type="InterPro" id="IPR036875">
    <property type="entry name" value="Znf_CCHC_sf"/>
</dbReference>
<dbReference type="PROSITE" id="PS00845">
    <property type="entry name" value="CAP_GLY_1"/>
    <property type="match status" value="1"/>
</dbReference>
<dbReference type="SMART" id="SM01052">
    <property type="entry name" value="CAP_GLY"/>
    <property type="match status" value="1"/>
</dbReference>
<name>D6RL91_COPC7</name>
<dbReference type="InterPro" id="IPR036859">
    <property type="entry name" value="CAP-Gly_dom_sf"/>
</dbReference>
<keyword evidence="12" id="KW-1185">Reference proteome</keyword>
<keyword evidence="3" id="KW-0507">mRNA processing</keyword>
<evidence type="ECO:0000256" key="2">
    <source>
        <dbReference type="ARBA" id="ARBA00022490"/>
    </source>
</evidence>
<comment type="caution">
    <text evidence="11">The sequence shown here is derived from an EMBL/GenBank/DDBJ whole genome shotgun (WGS) entry which is preliminary data.</text>
</comment>
<dbReference type="GO" id="GO:0006397">
    <property type="term" value="P:mRNA processing"/>
    <property type="evidence" value="ECO:0007669"/>
    <property type="project" value="UniProtKB-KW"/>
</dbReference>
<feature type="region of interest" description="Disordered" evidence="9">
    <location>
        <begin position="1011"/>
        <end position="1038"/>
    </location>
</feature>
<dbReference type="VEuPathDB" id="FungiDB:CC1G_14226"/>
<dbReference type="SUPFAM" id="SSF57756">
    <property type="entry name" value="Retrovirus zinc finger-like domains"/>
    <property type="match status" value="1"/>
</dbReference>
<dbReference type="PANTHER" id="PTHR18916:SF6">
    <property type="entry name" value="DYNACTIN SUBUNIT 1"/>
    <property type="match status" value="1"/>
</dbReference>
<evidence type="ECO:0000313" key="11">
    <source>
        <dbReference type="EMBL" id="EFI28199.1"/>
    </source>
</evidence>
<accession>D6RL91</accession>
<dbReference type="SUPFAM" id="SSF74924">
    <property type="entry name" value="Cap-Gly domain"/>
    <property type="match status" value="1"/>
</dbReference>
<dbReference type="OrthoDB" id="2130750at2759"/>
<dbReference type="Gene3D" id="2.30.30.190">
    <property type="entry name" value="CAP Gly-rich-like domain"/>
    <property type="match status" value="1"/>
</dbReference>
<dbReference type="PANTHER" id="PTHR18916">
    <property type="entry name" value="DYNACTIN 1-RELATED MICROTUBULE-BINDING"/>
    <property type="match status" value="1"/>
</dbReference>
<dbReference type="EMBL" id="AACS02000003">
    <property type="protein sequence ID" value="EFI28199.1"/>
    <property type="molecule type" value="Genomic_DNA"/>
</dbReference>
<dbReference type="STRING" id="240176.D6RL91"/>
<feature type="compositionally biased region" description="Polar residues" evidence="9">
    <location>
        <begin position="245"/>
        <end position="260"/>
    </location>
</feature>
<dbReference type="OMA" id="XSLNELR"/>
<dbReference type="Proteomes" id="UP000001861">
    <property type="component" value="Unassembled WGS sequence"/>
</dbReference>
<feature type="compositionally biased region" description="Polar residues" evidence="9">
    <location>
        <begin position="267"/>
        <end position="283"/>
    </location>
</feature>
<dbReference type="eggNOG" id="KOG4568">
    <property type="taxonomic scope" value="Eukaryota"/>
</dbReference>
<feature type="compositionally biased region" description="Low complexity" evidence="9">
    <location>
        <begin position="1021"/>
        <end position="1038"/>
    </location>
</feature>
<dbReference type="HOGENOM" id="CLU_008637_0_0_1"/>
<feature type="compositionally biased region" description="Pro residues" evidence="9">
    <location>
        <begin position="1"/>
        <end position="12"/>
    </location>
</feature>
<dbReference type="KEGG" id="cci:CC1G_14226"/>
<feature type="region of interest" description="Disordered" evidence="9">
    <location>
        <begin position="1"/>
        <end position="135"/>
    </location>
</feature>
<evidence type="ECO:0000256" key="6">
    <source>
        <dbReference type="ARBA" id="ARBA00023054"/>
    </source>
</evidence>
<feature type="compositionally biased region" description="Polar residues" evidence="9">
    <location>
        <begin position="67"/>
        <end position="81"/>
    </location>
</feature>
<dbReference type="GeneID" id="9378676"/>
<feature type="compositionally biased region" description="Low complexity" evidence="9">
    <location>
        <begin position="324"/>
        <end position="337"/>
    </location>
</feature>
<organism evidence="11 12">
    <name type="scientific">Coprinopsis cinerea (strain Okayama-7 / 130 / ATCC MYA-4618 / FGSC 9003)</name>
    <name type="common">Inky cap fungus</name>
    <name type="synonym">Hormographiella aspergillata</name>
    <dbReference type="NCBI Taxonomy" id="240176"/>
    <lineage>
        <taxon>Eukaryota</taxon>
        <taxon>Fungi</taxon>
        <taxon>Dikarya</taxon>
        <taxon>Basidiomycota</taxon>
        <taxon>Agaricomycotina</taxon>
        <taxon>Agaricomycetes</taxon>
        <taxon>Agaricomycetidae</taxon>
        <taxon>Agaricales</taxon>
        <taxon>Agaricineae</taxon>
        <taxon>Psathyrellaceae</taxon>
        <taxon>Coprinopsis</taxon>
    </lineage>
</organism>
<evidence type="ECO:0000256" key="1">
    <source>
        <dbReference type="ARBA" id="ARBA00004186"/>
    </source>
</evidence>
<gene>
    <name evidence="11" type="ORF">CC1G_14226</name>
</gene>
<keyword evidence="4" id="KW-0493">Microtubule</keyword>
<keyword evidence="7" id="KW-0206">Cytoskeleton</keyword>
<evidence type="ECO:0000256" key="8">
    <source>
        <dbReference type="SAM" id="Coils"/>
    </source>
</evidence>
<feature type="region of interest" description="Disordered" evidence="9">
    <location>
        <begin position="861"/>
        <end position="881"/>
    </location>
</feature>
<feature type="domain" description="CAP-Gly" evidence="10">
    <location>
        <begin position="158"/>
        <end position="203"/>
    </location>
</feature>
<evidence type="ECO:0000256" key="7">
    <source>
        <dbReference type="ARBA" id="ARBA00023212"/>
    </source>
</evidence>
<dbReference type="RefSeq" id="XP_002911693.1">
    <property type="nucleotide sequence ID" value="XM_002911647.1"/>
</dbReference>
<dbReference type="Gene3D" id="1.10.287.1490">
    <property type="match status" value="1"/>
</dbReference>
<keyword evidence="6 8" id="KW-0175">Coiled coil</keyword>
<feature type="compositionally biased region" description="Basic and acidic residues" evidence="9">
    <location>
        <begin position="710"/>
        <end position="721"/>
    </location>
</feature>
<protein>
    <submittedName>
        <fullName evidence="11">CAP-Gly domain-containing protein</fullName>
    </submittedName>
</protein>
<dbReference type="Pfam" id="PF01302">
    <property type="entry name" value="CAP_GLY"/>
    <property type="match status" value="1"/>
</dbReference>
<evidence type="ECO:0000256" key="4">
    <source>
        <dbReference type="ARBA" id="ARBA00022701"/>
    </source>
</evidence>
<feature type="compositionally biased region" description="Low complexity" evidence="9">
    <location>
        <begin position="85"/>
        <end position="109"/>
    </location>
</feature>
<dbReference type="GO" id="GO:0003676">
    <property type="term" value="F:nucleic acid binding"/>
    <property type="evidence" value="ECO:0007669"/>
    <property type="project" value="InterPro"/>
</dbReference>
<dbReference type="GO" id="GO:0005819">
    <property type="term" value="C:spindle"/>
    <property type="evidence" value="ECO:0007669"/>
    <property type="project" value="UniProtKB-SubCell"/>
</dbReference>
<proteinExistence type="predicted"/>
<evidence type="ECO:0000256" key="5">
    <source>
        <dbReference type="ARBA" id="ARBA00023017"/>
    </source>
</evidence>
<feature type="region of interest" description="Disordered" evidence="9">
    <location>
        <begin position="245"/>
        <end position="432"/>
    </location>
</feature>
<dbReference type="InterPro" id="IPR000938">
    <property type="entry name" value="CAP-Gly_domain"/>
</dbReference>
<feature type="region of interest" description="Disordered" evidence="9">
    <location>
        <begin position="695"/>
        <end position="721"/>
    </location>
</feature>
<dbReference type="PROSITE" id="PS50245">
    <property type="entry name" value="CAP_GLY_2"/>
    <property type="match status" value="1"/>
</dbReference>
<evidence type="ECO:0000313" key="12">
    <source>
        <dbReference type="Proteomes" id="UP000001861"/>
    </source>
</evidence>